<organism evidence="3 5">
    <name type="scientific">Drosophila kikkawai</name>
    <name type="common">Fruit fly</name>
    <dbReference type="NCBI Taxonomy" id="30033"/>
    <lineage>
        <taxon>Eukaryota</taxon>
        <taxon>Metazoa</taxon>
        <taxon>Ecdysozoa</taxon>
        <taxon>Arthropoda</taxon>
        <taxon>Hexapoda</taxon>
        <taxon>Insecta</taxon>
        <taxon>Pterygota</taxon>
        <taxon>Neoptera</taxon>
        <taxon>Endopterygota</taxon>
        <taxon>Diptera</taxon>
        <taxon>Brachycera</taxon>
        <taxon>Muscomorpha</taxon>
        <taxon>Ephydroidea</taxon>
        <taxon>Drosophilidae</taxon>
        <taxon>Drosophila</taxon>
        <taxon>Sophophora</taxon>
    </lineage>
</organism>
<name>A0A6P4JD31_DROKI</name>
<feature type="compositionally biased region" description="Low complexity" evidence="2">
    <location>
        <begin position="132"/>
        <end position="149"/>
    </location>
</feature>
<evidence type="ECO:0000313" key="4">
    <source>
        <dbReference type="RefSeq" id="XP_017032507.1"/>
    </source>
</evidence>
<dbReference type="AlphaFoldDB" id="A0A6P4JD31"/>
<keyword evidence="3" id="KW-1185">Reference proteome</keyword>
<accession>A0A6P4JD31</accession>
<dbReference type="RefSeq" id="XP_017032508.1">
    <property type="nucleotide sequence ID" value="XM_017177019.1"/>
</dbReference>
<sequence>MFKRPYNTPPSNHRTQNTNNNKPNQNPVQDDFQRRQAEASRIYYEEIIVKQANARARARLADSNSKGCSRSSSSSISRSTSSTGSFVDQFAEFVVHSSRTTTPMSSDPMSHVPPPPTNNANGVSSLLPPKTNSSSSSNNNNNVSVVSSSGGNGLKTTAKKSSSVILLAARGAGAAKHPPISILNGSSKVATGAGGVRLVRVNSSNRNQRQVIVATEAAAAEQEQQQLASEEEELAEEEELDGDLDEDAAALGALSSSTAQILRKFRIPKGTAVTAKSAGDNYLAMPTPTPSPPGGVVSVVSSGMEADGGYIETEDDIIEELNEDDLVEEIIDEEPCEEQAELQEDVPTSASEHDGLPNAGTILLAPQPQAQPQPPPLQLQTVASNGTVTCFNLPANTILLQSADGSIIAATQVPHPSKAGHQQLIALPGSVALSAEQMPQPAAATTPQATQTLLLTADGTAIPILATGTPQQPQQQQQQQQQQAAAAAAQLFAA</sequence>
<feature type="region of interest" description="Disordered" evidence="2">
    <location>
        <begin position="100"/>
        <end position="155"/>
    </location>
</feature>
<feature type="compositionally biased region" description="Low complexity" evidence="2">
    <location>
        <begin position="63"/>
        <end position="82"/>
    </location>
</feature>
<feature type="region of interest" description="Disordered" evidence="2">
    <location>
        <begin position="336"/>
        <end position="375"/>
    </location>
</feature>
<evidence type="ECO:0000313" key="3">
    <source>
        <dbReference type="Proteomes" id="UP001652661"/>
    </source>
</evidence>
<dbReference type="Proteomes" id="UP001652661">
    <property type="component" value="Chromosome 2L"/>
</dbReference>
<evidence type="ECO:0000313" key="5">
    <source>
        <dbReference type="RefSeq" id="XP_017032508.1"/>
    </source>
</evidence>
<dbReference type="GeneID" id="108081793"/>
<reference evidence="3" key="2">
    <citation type="submission" date="2025-05" db="UniProtKB">
        <authorList>
            <consortium name="RefSeq"/>
        </authorList>
    </citation>
    <scope>NUCLEOTIDE SEQUENCE [LARGE SCALE GENOMIC DNA]</scope>
    <source>
        <strain evidence="3">14028-0561.14</strain>
    </source>
</reference>
<proteinExistence type="predicted"/>
<evidence type="ECO:0000256" key="2">
    <source>
        <dbReference type="SAM" id="MobiDB-lite"/>
    </source>
</evidence>
<evidence type="ECO:0000256" key="1">
    <source>
        <dbReference type="SAM" id="Coils"/>
    </source>
</evidence>
<dbReference type="OrthoDB" id="9547406at2759"/>
<feature type="compositionally biased region" description="Low complexity" evidence="2">
    <location>
        <begin position="15"/>
        <end position="27"/>
    </location>
</feature>
<evidence type="ECO:0000313" key="6">
    <source>
        <dbReference type="RefSeq" id="XP_070139620.1"/>
    </source>
</evidence>
<dbReference type="RefSeq" id="XP_017032507.1">
    <property type="nucleotide sequence ID" value="XM_017177018.1"/>
</dbReference>
<feature type="coiled-coil region" evidence="1">
    <location>
        <begin position="213"/>
        <end position="241"/>
    </location>
</feature>
<dbReference type="RefSeq" id="XP_070139620.1">
    <property type="nucleotide sequence ID" value="XM_070283519.1"/>
</dbReference>
<gene>
    <name evidence="4 5" type="primary">LOC108081793</name>
    <name evidence="6" type="synonym">Kdm4B</name>
</gene>
<feature type="region of interest" description="Disordered" evidence="2">
    <location>
        <begin position="61"/>
        <end position="82"/>
    </location>
</feature>
<keyword evidence="1" id="KW-0175">Coiled coil</keyword>
<feature type="region of interest" description="Disordered" evidence="2">
    <location>
        <begin position="1"/>
        <end position="37"/>
    </location>
</feature>
<reference evidence="4 5" key="1">
    <citation type="submission" date="2025-04" db="UniProtKB">
        <authorList>
            <consortium name="RefSeq"/>
        </authorList>
    </citation>
    <scope>IDENTIFICATION</scope>
    <source>
        <strain evidence="3 6">14028-0561.14</strain>
        <tissue evidence="6">Whole fly</tissue>
    </source>
</reference>
<protein>
    <submittedName>
        <fullName evidence="6">PH domain leucine-rich repeat-containing protein phosphatase 1 isoform X6</fullName>
    </submittedName>
    <submittedName>
        <fullName evidence="4 5">Polyglutamine-repeat protein pqn-41 isoform X7</fullName>
    </submittedName>
</protein>